<name>A0A4S8LQY9_DENBC</name>
<feature type="region of interest" description="Disordered" evidence="1">
    <location>
        <begin position="1"/>
        <end position="47"/>
    </location>
</feature>
<accession>A0A4S8LQY9</accession>
<keyword evidence="3" id="KW-1185">Reference proteome</keyword>
<gene>
    <name evidence="2" type="ORF">K435DRAFT_223207</name>
</gene>
<proteinExistence type="predicted"/>
<feature type="compositionally biased region" description="Low complexity" evidence="1">
    <location>
        <begin position="20"/>
        <end position="47"/>
    </location>
</feature>
<evidence type="ECO:0000313" key="2">
    <source>
        <dbReference type="EMBL" id="THU91827.1"/>
    </source>
</evidence>
<reference evidence="2 3" key="1">
    <citation type="journal article" date="2019" name="Nat. Ecol. Evol.">
        <title>Megaphylogeny resolves global patterns of mushroom evolution.</title>
        <authorList>
            <person name="Varga T."/>
            <person name="Krizsan K."/>
            <person name="Foldi C."/>
            <person name="Dima B."/>
            <person name="Sanchez-Garcia M."/>
            <person name="Sanchez-Ramirez S."/>
            <person name="Szollosi G.J."/>
            <person name="Szarkandi J.G."/>
            <person name="Papp V."/>
            <person name="Albert L."/>
            <person name="Andreopoulos W."/>
            <person name="Angelini C."/>
            <person name="Antonin V."/>
            <person name="Barry K.W."/>
            <person name="Bougher N.L."/>
            <person name="Buchanan P."/>
            <person name="Buyck B."/>
            <person name="Bense V."/>
            <person name="Catcheside P."/>
            <person name="Chovatia M."/>
            <person name="Cooper J."/>
            <person name="Damon W."/>
            <person name="Desjardin D."/>
            <person name="Finy P."/>
            <person name="Geml J."/>
            <person name="Haridas S."/>
            <person name="Hughes K."/>
            <person name="Justo A."/>
            <person name="Karasinski D."/>
            <person name="Kautmanova I."/>
            <person name="Kiss B."/>
            <person name="Kocsube S."/>
            <person name="Kotiranta H."/>
            <person name="LaButti K.M."/>
            <person name="Lechner B.E."/>
            <person name="Liimatainen K."/>
            <person name="Lipzen A."/>
            <person name="Lukacs Z."/>
            <person name="Mihaltcheva S."/>
            <person name="Morgado L.N."/>
            <person name="Niskanen T."/>
            <person name="Noordeloos M.E."/>
            <person name="Ohm R.A."/>
            <person name="Ortiz-Santana B."/>
            <person name="Ovrebo C."/>
            <person name="Racz N."/>
            <person name="Riley R."/>
            <person name="Savchenko A."/>
            <person name="Shiryaev A."/>
            <person name="Soop K."/>
            <person name="Spirin V."/>
            <person name="Szebenyi C."/>
            <person name="Tomsovsky M."/>
            <person name="Tulloss R.E."/>
            <person name="Uehling J."/>
            <person name="Grigoriev I.V."/>
            <person name="Vagvolgyi C."/>
            <person name="Papp T."/>
            <person name="Martin F.M."/>
            <person name="Miettinen O."/>
            <person name="Hibbett D.S."/>
            <person name="Nagy L.G."/>
        </authorList>
    </citation>
    <scope>NUCLEOTIDE SEQUENCE [LARGE SCALE GENOMIC DNA]</scope>
    <source>
        <strain evidence="2 3">CBS 962.96</strain>
    </source>
</reference>
<sequence>MSLSPSWSHPSRSPTPGPEHPSSTHPTSSPTSASLSPTPSTSHLSPLLRDLDPVLQHQLSKSELDPRQRIYLSHLPRKLRLQSVSSMVNQGKSRCWVLWRFHQHKVVITVVVVVIVVHRV</sequence>
<organism evidence="2 3">
    <name type="scientific">Dendrothele bispora (strain CBS 962.96)</name>
    <dbReference type="NCBI Taxonomy" id="1314807"/>
    <lineage>
        <taxon>Eukaryota</taxon>
        <taxon>Fungi</taxon>
        <taxon>Dikarya</taxon>
        <taxon>Basidiomycota</taxon>
        <taxon>Agaricomycotina</taxon>
        <taxon>Agaricomycetes</taxon>
        <taxon>Agaricomycetidae</taxon>
        <taxon>Agaricales</taxon>
        <taxon>Agaricales incertae sedis</taxon>
        <taxon>Dendrothele</taxon>
    </lineage>
</organism>
<dbReference type="EMBL" id="ML179296">
    <property type="protein sequence ID" value="THU91827.1"/>
    <property type="molecule type" value="Genomic_DNA"/>
</dbReference>
<evidence type="ECO:0000256" key="1">
    <source>
        <dbReference type="SAM" id="MobiDB-lite"/>
    </source>
</evidence>
<dbReference type="Proteomes" id="UP000297245">
    <property type="component" value="Unassembled WGS sequence"/>
</dbReference>
<protein>
    <submittedName>
        <fullName evidence="2">Uncharacterized protein</fullName>
    </submittedName>
</protein>
<feature type="compositionally biased region" description="Low complexity" evidence="1">
    <location>
        <begin position="1"/>
        <end position="12"/>
    </location>
</feature>
<evidence type="ECO:0000313" key="3">
    <source>
        <dbReference type="Proteomes" id="UP000297245"/>
    </source>
</evidence>
<dbReference type="AlphaFoldDB" id="A0A4S8LQY9"/>